<reference evidence="1 2" key="1">
    <citation type="submission" date="2018-08" db="EMBL/GenBank/DDBJ databases">
        <title>Komagataeibacter sp. AV 382.</title>
        <authorList>
            <person name="Skraban J."/>
            <person name="Trcek J."/>
        </authorList>
    </citation>
    <scope>NUCLEOTIDE SEQUENCE [LARGE SCALE GENOMIC DNA]</scope>
    <source>
        <strain evidence="1 2">AV 382</strain>
    </source>
</reference>
<sequence>MLFNFEMDFALSLRCVPMIVRMKLDLCGVKLSLRQWSRFTPHDRQALVNRPATTPPEQAAYQSFLLHLIRTRAGEEPKLLPPARTEPWQLAGGVPDAIRLKAQSCRVEAPTPEQWGHLSALQRFALLKLTRPGHENQNFEPALREFLVEMHD</sequence>
<proteinExistence type="predicted"/>
<accession>A0A371Z4S0</accession>
<keyword evidence="2" id="KW-1185">Reference proteome</keyword>
<evidence type="ECO:0000313" key="1">
    <source>
        <dbReference type="EMBL" id="RFD21481.1"/>
    </source>
</evidence>
<dbReference type="OrthoDB" id="7263223at2"/>
<evidence type="ECO:0000313" key="2">
    <source>
        <dbReference type="Proteomes" id="UP000262371"/>
    </source>
</evidence>
<dbReference type="RefSeq" id="WP_116701596.1">
    <property type="nucleotide sequence ID" value="NZ_QUWV01000003.1"/>
</dbReference>
<dbReference type="EMBL" id="QUWV01000003">
    <property type="protein sequence ID" value="RFD21481.1"/>
    <property type="molecule type" value="Genomic_DNA"/>
</dbReference>
<dbReference type="Proteomes" id="UP000262371">
    <property type="component" value="Unassembled WGS sequence"/>
</dbReference>
<evidence type="ECO:0008006" key="3">
    <source>
        <dbReference type="Google" id="ProtNLM"/>
    </source>
</evidence>
<organism evidence="1 2">
    <name type="scientific">Komagataeibacter melaceti</name>
    <dbReference type="NCBI Taxonomy" id="2766577"/>
    <lineage>
        <taxon>Bacteria</taxon>
        <taxon>Pseudomonadati</taxon>
        <taxon>Pseudomonadota</taxon>
        <taxon>Alphaproteobacteria</taxon>
        <taxon>Acetobacterales</taxon>
        <taxon>Acetobacteraceae</taxon>
        <taxon>Komagataeibacter</taxon>
    </lineage>
</organism>
<name>A0A371Z4S0_9PROT</name>
<dbReference type="InterPro" id="IPR013481">
    <property type="entry name" value="NarM"/>
</dbReference>
<gene>
    <name evidence="1" type="ORF">DY926_00605</name>
</gene>
<dbReference type="AlphaFoldDB" id="A0A371Z4S0"/>
<comment type="caution">
    <text evidence="1">The sequence shown here is derived from an EMBL/GenBank/DDBJ whole genome shotgun (WGS) entry which is preliminary data.</text>
</comment>
<dbReference type="NCBIfam" id="TIGR02664">
    <property type="entry name" value="nitr_red_assoc"/>
    <property type="match status" value="1"/>
</dbReference>
<dbReference type="Pfam" id="PF09655">
    <property type="entry name" value="Nitr_red_assoc"/>
    <property type="match status" value="1"/>
</dbReference>
<protein>
    <recommendedName>
        <fullName evidence="3">Nitrate reductase associated protein</fullName>
    </recommendedName>
</protein>